<keyword evidence="3" id="KW-0408">Iron</keyword>
<evidence type="ECO:0000256" key="4">
    <source>
        <dbReference type="RuleBase" id="RU000356"/>
    </source>
</evidence>
<keyword evidence="2" id="KW-0479">Metal-binding</keyword>
<dbReference type="InterPro" id="IPR009050">
    <property type="entry name" value="Globin-like_sf"/>
</dbReference>
<gene>
    <name evidence="6" type="ORF">DSTB1V02_LOCUS12888</name>
</gene>
<accession>A0A7R9FS91</accession>
<dbReference type="EMBL" id="CAJPEV010005336">
    <property type="protein sequence ID" value="CAG0903043.1"/>
    <property type="molecule type" value="Genomic_DNA"/>
</dbReference>
<evidence type="ECO:0000259" key="5">
    <source>
        <dbReference type="PROSITE" id="PS01033"/>
    </source>
</evidence>
<keyword evidence="7" id="KW-1185">Reference proteome</keyword>
<evidence type="ECO:0000256" key="3">
    <source>
        <dbReference type="ARBA" id="ARBA00023004"/>
    </source>
</evidence>
<dbReference type="Gene3D" id="1.10.490.10">
    <property type="entry name" value="Globins"/>
    <property type="match status" value="1"/>
</dbReference>
<dbReference type="PANTHER" id="PTHR46458">
    <property type="entry name" value="BLR2807 PROTEIN"/>
    <property type="match status" value="1"/>
</dbReference>
<keyword evidence="4" id="KW-0561">Oxygen transport</keyword>
<dbReference type="InterPro" id="IPR050532">
    <property type="entry name" value="Globin-like_OT"/>
</dbReference>
<evidence type="ECO:0000256" key="1">
    <source>
        <dbReference type="ARBA" id="ARBA00022617"/>
    </source>
</evidence>
<comment type="similarity">
    <text evidence="4">Belongs to the globin family.</text>
</comment>
<dbReference type="AlphaFoldDB" id="A0A7R9FS91"/>
<protein>
    <recommendedName>
        <fullName evidence="5">Globin domain-containing protein</fullName>
    </recommendedName>
</protein>
<feature type="domain" description="Globin" evidence="5">
    <location>
        <begin position="69"/>
        <end position="218"/>
    </location>
</feature>
<keyword evidence="4" id="KW-0813">Transport</keyword>
<reference evidence="6" key="1">
    <citation type="submission" date="2020-11" db="EMBL/GenBank/DDBJ databases">
        <authorList>
            <person name="Tran Van P."/>
        </authorList>
    </citation>
    <scope>NUCLEOTIDE SEQUENCE</scope>
</reference>
<dbReference type="SUPFAM" id="SSF46458">
    <property type="entry name" value="Globin-like"/>
    <property type="match status" value="1"/>
</dbReference>
<dbReference type="GO" id="GO:0005344">
    <property type="term" value="F:oxygen carrier activity"/>
    <property type="evidence" value="ECO:0007669"/>
    <property type="project" value="UniProtKB-KW"/>
</dbReference>
<evidence type="ECO:0000313" key="7">
    <source>
        <dbReference type="Proteomes" id="UP000677054"/>
    </source>
</evidence>
<sequence length="233" mass="26843">MEGELPPSDCHRHFFLGSHDMCPFGKFKLRLGIHRKVHDGWREKKKALEPLPPTPVSTPISTPVDPRLSLTVRQKMSIMKSWEGISRDMTPFGISMLRKLFVDHCELLNQYEKFQGLEAQDEQAERMELADHARNAIATLDNGIKSLDDLDVFFQYLHAVGETHARIPGFEKENFLKIKGPFLRAVRETLQERYTPNIEAIYRVTIDFLIETLVDGYENGLKRQQGDFNSTVD</sequence>
<dbReference type="GO" id="GO:0019825">
    <property type="term" value="F:oxygen binding"/>
    <property type="evidence" value="ECO:0007669"/>
    <property type="project" value="InterPro"/>
</dbReference>
<evidence type="ECO:0000313" key="6">
    <source>
        <dbReference type="EMBL" id="CAD7253138.1"/>
    </source>
</evidence>
<dbReference type="OrthoDB" id="6344802at2759"/>
<dbReference type="GO" id="GO:0020037">
    <property type="term" value="F:heme binding"/>
    <property type="evidence" value="ECO:0007669"/>
    <property type="project" value="InterPro"/>
</dbReference>
<dbReference type="Proteomes" id="UP000677054">
    <property type="component" value="Unassembled WGS sequence"/>
</dbReference>
<dbReference type="GO" id="GO:0046872">
    <property type="term" value="F:metal ion binding"/>
    <property type="evidence" value="ECO:0007669"/>
    <property type="project" value="UniProtKB-KW"/>
</dbReference>
<proteinExistence type="inferred from homology"/>
<dbReference type="InterPro" id="IPR012292">
    <property type="entry name" value="Globin/Proto"/>
</dbReference>
<dbReference type="PROSITE" id="PS01033">
    <property type="entry name" value="GLOBIN"/>
    <property type="match status" value="1"/>
</dbReference>
<dbReference type="Pfam" id="PF00042">
    <property type="entry name" value="Globin"/>
    <property type="match status" value="1"/>
</dbReference>
<name>A0A7R9FS91_9CRUS</name>
<dbReference type="EMBL" id="LR904853">
    <property type="protein sequence ID" value="CAD7253138.1"/>
    <property type="molecule type" value="Genomic_DNA"/>
</dbReference>
<evidence type="ECO:0000256" key="2">
    <source>
        <dbReference type="ARBA" id="ARBA00022723"/>
    </source>
</evidence>
<organism evidence="6">
    <name type="scientific">Darwinula stevensoni</name>
    <dbReference type="NCBI Taxonomy" id="69355"/>
    <lineage>
        <taxon>Eukaryota</taxon>
        <taxon>Metazoa</taxon>
        <taxon>Ecdysozoa</taxon>
        <taxon>Arthropoda</taxon>
        <taxon>Crustacea</taxon>
        <taxon>Oligostraca</taxon>
        <taxon>Ostracoda</taxon>
        <taxon>Podocopa</taxon>
        <taxon>Podocopida</taxon>
        <taxon>Darwinulocopina</taxon>
        <taxon>Darwinuloidea</taxon>
        <taxon>Darwinulidae</taxon>
        <taxon>Darwinula</taxon>
    </lineage>
</organism>
<dbReference type="PANTHER" id="PTHR46458:SF5">
    <property type="entry name" value="GLOBIN FAMILY PROFILE DOMAIN-CONTAINING PROTEIN"/>
    <property type="match status" value="1"/>
</dbReference>
<dbReference type="InterPro" id="IPR000971">
    <property type="entry name" value="Globin"/>
</dbReference>
<keyword evidence="1 4" id="KW-0349">Heme</keyword>